<evidence type="ECO:0000313" key="2">
    <source>
        <dbReference type="EMBL" id="OHA41740.1"/>
    </source>
</evidence>
<proteinExistence type="predicted"/>
<dbReference type="AlphaFoldDB" id="A0A1G2P094"/>
<name>A0A1G2P094_9BACT</name>
<feature type="domain" description="N-end rule aminoacyl transferase C-terminal" evidence="1">
    <location>
        <begin position="106"/>
        <end position="208"/>
    </location>
</feature>
<organism evidence="2 3">
    <name type="scientific">Candidatus Taylorbacteria bacterium RIFCSPLOWO2_12_FULL_43_20</name>
    <dbReference type="NCBI Taxonomy" id="1802332"/>
    <lineage>
        <taxon>Bacteria</taxon>
        <taxon>Candidatus Tayloriibacteriota</taxon>
    </lineage>
</organism>
<dbReference type="Pfam" id="PF04377">
    <property type="entry name" value="ATE_C"/>
    <property type="match status" value="1"/>
</dbReference>
<dbReference type="InterPro" id="IPR016181">
    <property type="entry name" value="Acyl_CoA_acyltransferase"/>
</dbReference>
<dbReference type="InterPro" id="IPR007472">
    <property type="entry name" value="N-end_Aminoacyl_Trfase_C"/>
</dbReference>
<dbReference type="EMBL" id="MHSK01000026">
    <property type="protein sequence ID" value="OHA41740.1"/>
    <property type="molecule type" value="Genomic_DNA"/>
</dbReference>
<evidence type="ECO:0000313" key="3">
    <source>
        <dbReference type="Proteomes" id="UP000177269"/>
    </source>
</evidence>
<gene>
    <name evidence="2" type="ORF">A3G52_04215</name>
</gene>
<dbReference type="GO" id="GO:0004057">
    <property type="term" value="F:arginyl-tRNA--protein transferase activity"/>
    <property type="evidence" value="ECO:0007669"/>
    <property type="project" value="InterPro"/>
</dbReference>
<evidence type="ECO:0000259" key="1">
    <source>
        <dbReference type="Pfam" id="PF04377"/>
    </source>
</evidence>
<sequence length="227" mass="26536">MSYLSWNTKILPDFSDESMENLYDEGYIFTRIGKGYFTQTRSLRIDLSKFELSSENRRILRKMENIKMELIPLPYENYHWSIHKLAKDFYSKFGDNIFSANKVKELLTDPEKSNFNRLITFTQDIHESSGNAAEQAETLGYCVALETKKILHYSYPFYKGSEKNPSFGLGMMTKAIMWAKENGKKYIYLGSLQRPSDTYKLQFSGSEWFDGKAWSNDFSEIAKILKQ</sequence>
<protein>
    <recommendedName>
        <fullName evidence="1">N-end rule aminoacyl transferase C-terminal domain-containing protein</fullName>
    </recommendedName>
</protein>
<reference evidence="2 3" key="1">
    <citation type="journal article" date="2016" name="Nat. Commun.">
        <title>Thousands of microbial genomes shed light on interconnected biogeochemical processes in an aquifer system.</title>
        <authorList>
            <person name="Anantharaman K."/>
            <person name="Brown C.T."/>
            <person name="Hug L.A."/>
            <person name="Sharon I."/>
            <person name="Castelle C.J."/>
            <person name="Probst A.J."/>
            <person name="Thomas B.C."/>
            <person name="Singh A."/>
            <person name="Wilkins M.J."/>
            <person name="Karaoz U."/>
            <person name="Brodie E.L."/>
            <person name="Williams K.H."/>
            <person name="Hubbard S.S."/>
            <person name="Banfield J.F."/>
        </authorList>
    </citation>
    <scope>NUCLEOTIDE SEQUENCE [LARGE SCALE GENOMIC DNA]</scope>
</reference>
<comment type="caution">
    <text evidence="2">The sequence shown here is derived from an EMBL/GenBank/DDBJ whole genome shotgun (WGS) entry which is preliminary data.</text>
</comment>
<dbReference type="Proteomes" id="UP000177269">
    <property type="component" value="Unassembled WGS sequence"/>
</dbReference>
<dbReference type="SUPFAM" id="SSF55729">
    <property type="entry name" value="Acyl-CoA N-acyltransferases (Nat)"/>
    <property type="match status" value="1"/>
</dbReference>
<accession>A0A1G2P094</accession>